<feature type="non-terminal residue" evidence="1">
    <location>
        <position position="1"/>
    </location>
</feature>
<accession>A0A3B0UA77</accession>
<organism evidence="1">
    <name type="scientific">hydrothermal vent metagenome</name>
    <dbReference type="NCBI Taxonomy" id="652676"/>
    <lineage>
        <taxon>unclassified sequences</taxon>
        <taxon>metagenomes</taxon>
        <taxon>ecological metagenomes</taxon>
    </lineage>
</organism>
<dbReference type="AlphaFoldDB" id="A0A3B0UA77"/>
<reference evidence="1" key="1">
    <citation type="submission" date="2018-06" db="EMBL/GenBank/DDBJ databases">
        <authorList>
            <person name="Zhirakovskaya E."/>
        </authorList>
    </citation>
    <scope>NUCLEOTIDE SEQUENCE</scope>
</reference>
<protein>
    <submittedName>
        <fullName evidence="1">Uncharacterized protein</fullName>
    </submittedName>
</protein>
<proteinExistence type="predicted"/>
<evidence type="ECO:0000313" key="1">
    <source>
        <dbReference type="EMBL" id="VAW21449.1"/>
    </source>
</evidence>
<name>A0A3B0UA77_9ZZZZ</name>
<gene>
    <name evidence="1" type="ORF">MNBD_ALPHA11-1541</name>
</gene>
<dbReference type="EMBL" id="UOEQ01000351">
    <property type="protein sequence ID" value="VAW21449.1"/>
    <property type="molecule type" value="Genomic_DNA"/>
</dbReference>
<sequence>RQWVLEDCGMAISSAAMVVLSLERVSENIKRSFASAVTCCHGVWPAIAAGEKIKNAINIINARIGQV</sequence>